<dbReference type="InterPro" id="IPR004839">
    <property type="entry name" value="Aminotransferase_I/II_large"/>
</dbReference>
<feature type="domain" description="Aminotransferase class I/classII large" evidence="6">
    <location>
        <begin position="84"/>
        <end position="435"/>
    </location>
</feature>
<evidence type="ECO:0000313" key="7">
    <source>
        <dbReference type="EMBL" id="MBP1993325.1"/>
    </source>
</evidence>
<dbReference type="SUPFAM" id="SSF53383">
    <property type="entry name" value="PLP-dependent transferases"/>
    <property type="match status" value="1"/>
</dbReference>
<dbReference type="Gene3D" id="3.40.640.10">
    <property type="entry name" value="Type I PLP-dependent aspartate aminotransferase-like (Major domain)"/>
    <property type="match status" value="1"/>
</dbReference>
<organism evidence="7 8">
    <name type="scientific">Paenibacillus eucommiae</name>
    <dbReference type="NCBI Taxonomy" id="1355755"/>
    <lineage>
        <taxon>Bacteria</taxon>
        <taxon>Bacillati</taxon>
        <taxon>Bacillota</taxon>
        <taxon>Bacilli</taxon>
        <taxon>Bacillales</taxon>
        <taxon>Paenibacillaceae</taxon>
        <taxon>Paenibacillus</taxon>
    </lineage>
</organism>
<name>A0ABS4J1Y4_9BACL</name>
<comment type="caution">
    <text evidence="7">The sequence shown here is derived from an EMBL/GenBank/DDBJ whole genome shotgun (WGS) entry which is preliminary data.</text>
</comment>
<gene>
    <name evidence="7" type="ORF">J2Z66_004946</name>
</gene>
<dbReference type="InterPro" id="IPR050596">
    <property type="entry name" value="AspAT/PAT-like"/>
</dbReference>
<dbReference type="EMBL" id="JAGGLB010000018">
    <property type="protein sequence ID" value="MBP1993325.1"/>
    <property type="molecule type" value="Genomic_DNA"/>
</dbReference>
<comment type="similarity">
    <text evidence="2">Belongs to the class-I pyridoxal-phosphate-dependent aminotransferase family.</text>
</comment>
<protein>
    <submittedName>
        <fullName evidence="7">Aspartate/methionine/tyrosine aminotransferase</fullName>
    </submittedName>
</protein>
<evidence type="ECO:0000256" key="2">
    <source>
        <dbReference type="ARBA" id="ARBA00007441"/>
    </source>
</evidence>
<evidence type="ECO:0000256" key="3">
    <source>
        <dbReference type="ARBA" id="ARBA00022576"/>
    </source>
</evidence>
<accession>A0ABS4J1Y4</accession>
<evidence type="ECO:0000259" key="6">
    <source>
        <dbReference type="Pfam" id="PF00155"/>
    </source>
</evidence>
<reference evidence="7 8" key="1">
    <citation type="submission" date="2021-03" db="EMBL/GenBank/DDBJ databases">
        <title>Genomic Encyclopedia of Type Strains, Phase IV (KMG-IV): sequencing the most valuable type-strain genomes for metagenomic binning, comparative biology and taxonomic classification.</title>
        <authorList>
            <person name="Goeker M."/>
        </authorList>
    </citation>
    <scope>NUCLEOTIDE SEQUENCE [LARGE SCALE GENOMIC DNA]</scope>
    <source>
        <strain evidence="7 8">DSM 26048</strain>
    </source>
</reference>
<evidence type="ECO:0000256" key="5">
    <source>
        <dbReference type="ARBA" id="ARBA00022898"/>
    </source>
</evidence>
<dbReference type="NCBIfam" id="NF006388">
    <property type="entry name" value="PRK08637.1"/>
    <property type="match status" value="1"/>
</dbReference>
<dbReference type="CDD" id="cd00609">
    <property type="entry name" value="AAT_like"/>
    <property type="match status" value="1"/>
</dbReference>
<comment type="cofactor">
    <cofactor evidence="1">
        <name>pyridoxal 5'-phosphate</name>
        <dbReference type="ChEBI" id="CHEBI:597326"/>
    </cofactor>
</comment>
<proteinExistence type="inferred from homology"/>
<dbReference type="GO" id="GO:0008483">
    <property type="term" value="F:transaminase activity"/>
    <property type="evidence" value="ECO:0007669"/>
    <property type="project" value="UniProtKB-KW"/>
</dbReference>
<evidence type="ECO:0000256" key="4">
    <source>
        <dbReference type="ARBA" id="ARBA00022679"/>
    </source>
</evidence>
<evidence type="ECO:0000313" key="8">
    <source>
        <dbReference type="Proteomes" id="UP001519287"/>
    </source>
</evidence>
<keyword evidence="8" id="KW-1185">Reference proteome</keyword>
<dbReference type="Pfam" id="PF00155">
    <property type="entry name" value="Aminotran_1_2"/>
    <property type="match status" value="1"/>
</dbReference>
<dbReference type="Proteomes" id="UP001519287">
    <property type="component" value="Unassembled WGS sequence"/>
</dbReference>
<keyword evidence="3 7" id="KW-0032">Aminotransferase</keyword>
<sequence length="452" mass="50283">MMPVMQSYILEGMIERMNPLAKQLNETLERENRYVYEMLSQLGKSIYFPKEGILSQSAEAKSKAKTFNATIGIALEGGQPMHLKVIQDTLSAYAPKDIYEYAPPAGKPELRSAWKRKMLEENPDLNNKLIGNPLVTNALTHGLSIAADLFADVGDSVIYPDKNWENYELTFEIRRGARIVNYPLYNEQGTFNAEGLREAILAQKSKGKAIVVLNFPNNPTGYTPGAQEGKEIVAAIKEAADAGINVVVITDDAYFGLFFEDSLQESLFGQLADLHPRVLAVKVDGATKEEYVWGFRVGFITYAGQSEALLSVLEQKTMGIIRATISSGPHPSQTFVLHALNSPEFKVQKQEKYEIMKGRANRTKELLDSGKFDDVWGYYPFNSGYFMCLKLKTVDAEALRVHLLDQYGVGTIALGTTDLRVAFSCIEEVNLEELFNLIYQGVKDLEAAATGK</sequence>
<dbReference type="PANTHER" id="PTHR46383">
    <property type="entry name" value="ASPARTATE AMINOTRANSFERASE"/>
    <property type="match status" value="1"/>
</dbReference>
<dbReference type="PANTHER" id="PTHR46383:SF1">
    <property type="entry name" value="ASPARTATE AMINOTRANSFERASE"/>
    <property type="match status" value="1"/>
</dbReference>
<keyword evidence="5" id="KW-0663">Pyridoxal phosphate</keyword>
<dbReference type="InterPro" id="IPR015424">
    <property type="entry name" value="PyrdxlP-dep_Trfase"/>
</dbReference>
<dbReference type="InterPro" id="IPR015421">
    <property type="entry name" value="PyrdxlP-dep_Trfase_major"/>
</dbReference>
<keyword evidence="4" id="KW-0808">Transferase</keyword>
<dbReference type="InterPro" id="IPR015422">
    <property type="entry name" value="PyrdxlP-dep_Trfase_small"/>
</dbReference>
<dbReference type="Gene3D" id="3.90.1150.10">
    <property type="entry name" value="Aspartate Aminotransferase, domain 1"/>
    <property type="match status" value="1"/>
</dbReference>
<evidence type="ECO:0000256" key="1">
    <source>
        <dbReference type="ARBA" id="ARBA00001933"/>
    </source>
</evidence>